<comment type="caution">
    <text evidence="1">The sequence shown here is derived from an EMBL/GenBank/DDBJ whole genome shotgun (WGS) entry which is preliminary data.</text>
</comment>
<evidence type="ECO:0000313" key="1">
    <source>
        <dbReference type="EMBL" id="RWX78248.1"/>
    </source>
</evidence>
<dbReference type="AlphaFoldDB" id="A0A3S3VNC4"/>
<organism evidence="1 2">
    <name type="scientific">Neorhizobium lilium</name>
    <dbReference type="NCBI Taxonomy" id="2503024"/>
    <lineage>
        <taxon>Bacteria</taxon>
        <taxon>Pseudomonadati</taxon>
        <taxon>Pseudomonadota</taxon>
        <taxon>Alphaproteobacteria</taxon>
        <taxon>Hyphomicrobiales</taxon>
        <taxon>Rhizobiaceae</taxon>
        <taxon>Rhizobium/Agrobacterium group</taxon>
        <taxon>Neorhizobium</taxon>
    </lineage>
</organism>
<dbReference type="EMBL" id="SBIP01000002">
    <property type="protein sequence ID" value="RWX78248.1"/>
    <property type="molecule type" value="Genomic_DNA"/>
</dbReference>
<dbReference type="OrthoDB" id="7868888at2"/>
<dbReference type="RefSeq" id="WP_128442226.1">
    <property type="nucleotide sequence ID" value="NZ_SBIP01000002.1"/>
</dbReference>
<keyword evidence="2" id="KW-1185">Reference proteome</keyword>
<dbReference type="Proteomes" id="UP000287687">
    <property type="component" value="Unassembled WGS sequence"/>
</dbReference>
<evidence type="ECO:0000313" key="2">
    <source>
        <dbReference type="Proteomes" id="UP000287687"/>
    </source>
</evidence>
<gene>
    <name evidence="1" type="ORF">EPK99_06325</name>
</gene>
<reference evidence="1 2" key="1">
    <citation type="submission" date="2019-01" db="EMBL/GenBank/DDBJ databases">
        <title>The draft genome of Rhizobium sp. 24NR.</title>
        <authorList>
            <person name="Liu L."/>
            <person name="Liang L."/>
            <person name="Shi S."/>
            <person name="Xu L."/>
            <person name="Wang X."/>
            <person name="Li L."/>
            <person name="Zhang X."/>
        </authorList>
    </citation>
    <scope>NUCLEOTIDE SEQUENCE [LARGE SCALE GENOMIC DNA]</scope>
    <source>
        <strain evidence="1 2">24NR</strain>
    </source>
</reference>
<name>A0A3S3VNC4_9HYPH</name>
<accession>A0A3S3VNC4</accession>
<protein>
    <submittedName>
        <fullName evidence="1">Uncharacterized protein</fullName>
    </submittedName>
</protein>
<proteinExistence type="predicted"/>
<sequence>MTSKIEAEIERVVQSVNEWDDRTSPDDYPDHLLITSEELADILRNFAGATTTAPQDHLVDSSLARIGQALKAEAQKLREDYEAAYAVPCNCATPDSALHYGRAQGMEMAADIIGNSILKEIPNV</sequence>